<reference evidence="1" key="1">
    <citation type="submission" date="2022-12" db="EMBL/GenBank/DDBJ databases">
        <title>Reference genome sequencing for broad-spectrum identification of bacterial and archaeal isolates by mass spectrometry.</title>
        <authorList>
            <person name="Sekiguchi Y."/>
            <person name="Tourlousse D.M."/>
        </authorList>
    </citation>
    <scope>NUCLEOTIDE SEQUENCE</scope>
    <source>
        <strain evidence="1">5-2</strain>
    </source>
</reference>
<dbReference type="EMBL" id="BSDQ01000001">
    <property type="protein sequence ID" value="GLI31915.1"/>
    <property type="molecule type" value="Genomic_DNA"/>
</dbReference>
<organism evidence="1 2">
    <name type="scientific">Brachybacterium conglomeratum</name>
    <dbReference type="NCBI Taxonomy" id="47846"/>
    <lineage>
        <taxon>Bacteria</taxon>
        <taxon>Bacillati</taxon>
        <taxon>Actinomycetota</taxon>
        <taxon>Actinomycetes</taxon>
        <taxon>Micrococcales</taxon>
        <taxon>Dermabacteraceae</taxon>
        <taxon>Brachybacterium</taxon>
    </lineage>
</organism>
<proteinExistence type="predicted"/>
<evidence type="ECO:0000313" key="2">
    <source>
        <dbReference type="Proteomes" id="UP001144451"/>
    </source>
</evidence>
<gene>
    <name evidence="1" type="ORF">BCONGLO52_27560</name>
</gene>
<sequence>MRFSKRRTFSTPVEITWPGEMEVTRVIGRNTRRFAATSTTNPTARALLRVCGTTTTSRTVATASPIGSKTEVPTSLAA</sequence>
<dbReference type="Proteomes" id="UP001144451">
    <property type="component" value="Unassembled WGS sequence"/>
</dbReference>
<evidence type="ECO:0000313" key="1">
    <source>
        <dbReference type="EMBL" id="GLI31915.1"/>
    </source>
</evidence>
<comment type="caution">
    <text evidence="1">The sequence shown here is derived from an EMBL/GenBank/DDBJ whole genome shotgun (WGS) entry which is preliminary data.</text>
</comment>
<keyword evidence="2" id="KW-1185">Reference proteome</keyword>
<name>A0ABQ5RLT8_9MICO</name>
<accession>A0ABQ5RLT8</accession>
<protein>
    <submittedName>
        <fullName evidence="1">Uncharacterized protein</fullName>
    </submittedName>
</protein>